<evidence type="ECO:0000313" key="3">
    <source>
        <dbReference type="Proteomes" id="UP001595698"/>
    </source>
</evidence>
<reference evidence="3" key="1">
    <citation type="journal article" date="2019" name="Int. J. Syst. Evol. Microbiol.">
        <title>The Global Catalogue of Microorganisms (GCM) 10K type strain sequencing project: providing services to taxonomists for standard genome sequencing and annotation.</title>
        <authorList>
            <consortium name="The Broad Institute Genomics Platform"/>
            <consortium name="The Broad Institute Genome Sequencing Center for Infectious Disease"/>
            <person name="Wu L."/>
            <person name="Ma J."/>
        </authorList>
    </citation>
    <scope>NUCLEOTIDE SEQUENCE [LARGE SCALE GENOMIC DNA]</scope>
    <source>
        <strain evidence="3">TBRC 7912</strain>
    </source>
</reference>
<name>A0ABV8EV77_9ACTN</name>
<dbReference type="RefSeq" id="WP_362774265.1">
    <property type="nucleotide sequence ID" value="NZ_JBHSBC010000001.1"/>
</dbReference>
<feature type="chain" id="PRO_5047106548" evidence="1">
    <location>
        <begin position="29"/>
        <end position="234"/>
    </location>
</feature>
<comment type="caution">
    <text evidence="2">The sequence shown here is derived from an EMBL/GenBank/DDBJ whole genome shotgun (WGS) entry which is preliminary data.</text>
</comment>
<gene>
    <name evidence="2" type="ORF">ACFOYY_02705</name>
</gene>
<evidence type="ECO:0000256" key="1">
    <source>
        <dbReference type="SAM" id="SignalP"/>
    </source>
</evidence>
<dbReference type="EMBL" id="JBHSBC010000001">
    <property type="protein sequence ID" value="MFC3979013.1"/>
    <property type="molecule type" value="Genomic_DNA"/>
</dbReference>
<keyword evidence="1" id="KW-0732">Signal</keyword>
<proteinExistence type="predicted"/>
<keyword evidence="3" id="KW-1185">Reference proteome</keyword>
<sequence length="234" mass="24514">MNVKRLMFTAAVAAASLLGGLPASGAQADDALLTTTPSVVSPTAGGDVAFAVEGRSFPSLIKVAVNSTSLNSSCEDTNLRRVVLRADRNGYFNLVGAARGCVSGVYRVEATELESPYRTYSARVTIGHPLPGTGVPALRTTPATADADGDIAFVVNGYGFAEKGYVRFTSNGLNEACIATSLRDGTRLRADNNGRFALPVLGRGCVPGRYQIEATELVTPYRTYTTTVAITPAK</sequence>
<organism evidence="2 3">
    <name type="scientific">Streptosporangium jomthongense</name>
    <dbReference type="NCBI Taxonomy" id="1193683"/>
    <lineage>
        <taxon>Bacteria</taxon>
        <taxon>Bacillati</taxon>
        <taxon>Actinomycetota</taxon>
        <taxon>Actinomycetes</taxon>
        <taxon>Streptosporangiales</taxon>
        <taxon>Streptosporangiaceae</taxon>
        <taxon>Streptosporangium</taxon>
    </lineage>
</organism>
<feature type="signal peptide" evidence="1">
    <location>
        <begin position="1"/>
        <end position="28"/>
    </location>
</feature>
<protein>
    <submittedName>
        <fullName evidence="2">Uncharacterized protein</fullName>
    </submittedName>
</protein>
<dbReference type="Proteomes" id="UP001595698">
    <property type="component" value="Unassembled WGS sequence"/>
</dbReference>
<accession>A0ABV8EV77</accession>
<evidence type="ECO:0000313" key="2">
    <source>
        <dbReference type="EMBL" id="MFC3979013.1"/>
    </source>
</evidence>